<dbReference type="OrthoDB" id="2409492at2759"/>
<dbReference type="InterPro" id="IPR045379">
    <property type="entry name" value="Crinkler_N"/>
</dbReference>
<protein>
    <submittedName>
        <fullName evidence="5">810_t:CDS:1</fullName>
    </submittedName>
</protein>
<evidence type="ECO:0000256" key="2">
    <source>
        <dbReference type="ARBA" id="ARBA00004613"/>
    </source>
</evidence>
<dbReference type="GO" id="GO:0043657">
    <property type="term" value="C:host cell"/>
    <property type="evidence" value="ECO:0007669"/>
    <property type="project" value="UniProtKB-SubCell"/>
</dbReference>
<dbReference type="InterPro" id="IPR029071">
    <property type="entry name" value="Ubiquitin-like_domsf"/>
</dbReference>
<dbReference type="Pfam" id="PF20147">
    <property type="entry name" value="Crinkler"/>
    <property type="match status" value="1"/>
</dbReference>
<name>A0A9N9D529_9GLOM</name>
<comment type="subcellular location">
    <subcellularLocation>
        <location evidence="1">Host cell</location>
    </subcellularLocation>
    <subcellularLocation>
        <location evidence="2">Secreted</location>
    </subcellularLocation>
</comment>
<dbReference type="GO" id="GO:0005576">
    <property type="term" value="C:extracellular region"/>
    <property type="evidence" value="ECO:0007669"/>
    <property type="project" value="UniProtKB-SubCell"/>
</dbReference>
<sequence length="158" mass="18525">MNIITLNCLIQESKNNKAFPIEINRNKTIHQLKEVIEKRLPFHDFNAYYVRPPIPPVKFDLVCKWKLLKEEGTVKYVDKNCNLKVTLCEGLLCTKNEKYSLFIEFIRVPKGLKPNPFDFRNIKINDMTFMYYIQIEISDSATSEGKLEEPPNIIETIP</sequence>
<evidence type="ECO:0000313" key="6">
    <source>
        <dbReference type="Proteomes" id="UP000789706"/>
    </source>
</evidence>
<feature type="domain" description="Crinkler effector protein N-terminal" evidence="4">
    <location>
        <begin position="4"/>
        <end position="40"/>
    </location>
</feature>
<comment type="caution">
    <text evidence="5">The sequence shown here is derived from an EMBL/GenBank/DDBJ whole genome shotgun (WGS) entry which is preliminary data.</text>
</comment>
<dbReference type="Proteomes" id="UP000789706">
    <property type="component" value="Unassembled WGS sequence"/>
</dbReference>
<gene>
    <name evidence="5" type="ORF">DEBURN_LOCUS10583</name>
</gene>
<evidence type="ECO:0000256" key="3">
    <source>
        <dbReference type="ARBA" id="ARBA00022525"/>
    </source>
</evidence>
<evidence type="ECO:0000313" key="5">
    <source>
        <dbReference type="EMBL" id="CAG8626426.1"/>
    </source>
</evidence>
<evidence type="ECO:0000256" key="1">
    <source>
        <dbReference type="ARBA" id="ARBA00004340"/>
    </source>
</evidence>
<reference evidence="5" key="1">
    <citation type="submission" date="2021-06" db="EMBL/GenBank/DDBJ databases">
        <authorList>
            <person name="Kallberg Y."/>
            <person name="Tangrot J."/>
            <person name="Rosling A."/>
        </authorList>
    </citation>
    <scope>NUCLEOTIDE SEQUENCE</scope>
    <source>
        <strain evidence="5">AZ414A</strain>
    </source>
</reference>
<keyword evidence="3" id="KW-0964">Secreted</keyword>
<dbReference type="SUPFAM" id="SSF54236">
    <property type="entry name" value="Ubiquitin-like"/>
    <property type="match status" value="1"/>
</dbReference>
<proteinExistence type="predicted"/>
<dbReference type="AlphaFoldDB" id="A0A9N9D529"/>
<keyword evidence="6" id="KW-1185">Reference proteome</keyword>
<organism evidence="5 6">
    <name type="scientific">Diversispora eburnea</name>
    <dbReference type="NCBI Taxonomy" id="1213867"/>
    <lineage>
        <taxon>Eukaryota</taxon>
        <taxon>Fungi</taxon>
        <taxon>Fungi incertae sedis</taxon>
        <taxon>Mucoromycota</taxon>
        <taxon>Glomeromycotina</taxon>
        <taxon>Glomeromycetes</taxon>
        <taxon>Diversisporales</taxon>
        <taxon>Diversisporaceae</taxon>
        <taxon>Diversispora</taxon>
    </lineage>
</organism>
<accession>A0A9N9D529</accession>
<evidence type="ECO:0000259" key="4">
    <source>
        <dbReference type="Pfam" id="PF20147"/>
    </source>
</evidence>
<dbReference type="EMBL" id="CAJVPK010003367">
    <property type="protein sequence ID" value="CAG8626426.1"/>
    <property type="molecule type" value="Genomic_DNA"/>
</dbReference>